<evidence type="ECO:0000313" key="2">
    <source>
        <dbReference type="Proteomes" id="UP001247620"/>
    </source>
</evidence>
<sequence length="501" mass="56372">MKRNIYKVICTVILFAIVQPSCKKGFEEINTDPNTTPIALPQQLLAPALVKTVSVNMLRSRTFNNELMQVTVDESDSEGKVFRYDIKNTWGDYTWNNWYLQLTNFKDIYTIASQPITLNKGYQGISLICQAWVYSMLTDTYGDVPYSQSNQGKDQVFQPAFDKQKDIYLGIFKQLEEANTLLSEATNVVGSSDPVFNGNVSLWRKFGNSLYLRLLLRISGKAEVSADCIAKIKDIVDNNAANYPIMAGNTESAVLRWTGSGYLTSPFIGGVREQDWRAPSIASFFIDNLTKWADPRLYQLSWSVSTYNGGYVGVPSGYAPGNAPIKKSYFLSNVQGTNTSAKSLMTEPLMGNIMNYAELQFILAEAAAKGWISTPAKTYYDNGVLNAITFWLPTYDKSLAEYEAAADITWDDNKTLDEKMEMIHVQKYYTIFWTDFEQWFEYRRTGHPLLPKGAGLLNGGVMPARIPYPVYVQSANPTSYKAAIASQGPDLISTRVWWQKP</sequence>
<keyword evidence="2" id="KW-1185">Reference proteome</keyword>
<proteinExistence type="predicted"/>
<gene>
    <name evidence="1" type="ORF">J2W55_001270</name>
</gene>
<name>A0ABU1T7S2_9SPHI</name>
<dbReference type="RefSeq" id="WP_310093180.1">
    <property type="nucleotide sequence ID" value="NZ_JAVDUU010000001.1"/>
</dbReference>
<reference evidence="1 2" key="1">
    <citation type="submission" date="2023-07" db="EMBL/GenBank/DDBJ databases">
        <title>Sorghum-associated microbial communities from plants grown in Nebraska, USA.</title>
        <authorList>
            <person name="Schachtman D."/>
        </authorList>
    </citation>
    <scope>NUCLEOTIDE SEQUENCE [LARGE SCALE GENOMIC DNA]</scope>
    <source>
        <strain evidence="1 2">3262</strain>
    </source>
</reference>
<evidence type="ECO:0008006" key="3">
    <source>
        <dbReference type="Google" id="ProtNLM"/>
    </source>
</evidence>
<dbReference type="Gene3D" id="1.25.40.390">
    <property type="match status" value="1"/>
</dbReference>
<dbReference type="InterPro" id="IPR011990">
    <property type="entry name" value="TPR-like_helical_dom_sf"/>
</dbReference>
<dbReference type="Proteomes" id="UP001247620">
    <property type="component" value="Unassembled WGS sequence"/>
</dbReference>
<organism evidence="1 2">
    <name type="scientific">Mucilaginibacter pocheonensis</name>
    <dbReference type="NCBI Taxonomy" id="398050"/>
    <lineage>
        <taxon>Bacteria</taxon>
        <taxon>Pseudomonadati</taxon>
        <taxon>Bacteroidota</taxon>
        <taxon>Sphingobacteriia</taxon>
        <taxon>Sphingobacteriales</taxon>
        <taxon>Sphingobacteriaceae</taxon>
        <taxon>Mucilaginibacter</taxon>
    </lineage>
</organism>
<dbReference type="SUPFAM" id="SSF48452">
    <property type="entry name" value="TPR-like"/>
    <property type="match status" value="1"/>
</dbReference>
<evidence type="ECO:0000313" key="1">
    <source>
        <dbReference type="EMBL" id="MDR6941442.1"/>
    </source>
</evidence>
<comment type="caution">
    <text evidence="1">The sequence shown here is derived from an EMBL/GenBank/DDBJ whole genome shotgun (WGS) entry which is preliminary data.</text>
</comment>
<dbReference type="Pfam" id="PF12771">
    <property type="entry name" value="SusD-like_2"/>
    <property type="match status" value="1"/>
</dbReference>
<protein>
    <recommendedName>
        <fullName evidence="3">Starch-binding associating with outer membrane</fullName>
    </recommendedName>
</protein>
<dbReference type="EMBL" id="JAVDUU010000001">
    <property type="protein sequence ID" value="MDR6941442.1"/>
    <property type="molecule type" value="Genomic_DNA"/>
</dbReference>
<dbReference type="InterPro" id="IPR041662">
    <property type="entry name" value="SusD-like_2"/>
</dbReference>
<accession>A0ABU1T7S2</accession>